<dbReference type="EMBL" id="JALJOR010000004">
    <property type="protein sequence ID" value="KAK9818146.1"/>
    <property type="molecule type" value="Genomic_DNA"/>
</dbReference>
<dbReference type="AlphaFoldDB" id="A0AAW1QB09"/>
<dbReference type="Proteomes" id="UP001489004">
    <property type="component" value="Unassembled WGS sequence"/>
</dbReference>
<protein>
    <recommendedName>
        <fullName evidence="5">BZIP domain-containing protein</fullName>
    </recommendedName>
</protein>
<feature type="region of interest" description="Disordered" evidence="2">
    <location>
        <begin position="1"/>
        <end position="35"/>
    </location>
</feature>
<evidence type="ECO:0000256" key="2">
    <source>
        <dbReference type="SAM" id="MobiDB-lite"/>
    </source>
</evidence>
<evidence type="ECO:0008006" key="5">
    <source>
        <dbReference type="Google" id="ProtNLM"/>
    </source>
</evidence>
<sequence>MAWETLKSNSTTPKPRARKRSASVKPGHEKERLASLLLRNKTAQARYRARQKDKVEEYKATIQQMGKQLESLKVEKAQLQGYNGLLQKVARLRDAQSRVELAPAGPVPSSQESKIAALNADILAFLEVLRPQRADMPWPPTIAWVNSLSMGDHPRLHQDYIERLGSCLVEGGETVGSPAHQRLVELVERNRKVELGMAEVHPRLWRTMQLGLKGRRSPKAAWRRVLEAMQLLPEQKAHLLHSRQRFLQKLQCVDQQRKKIGAVLQDAVPGAAERSENAACFVQASQAADELQASLNAEHRAVMEFMRDCLCSEVITPVQEARRKIEPAPYVMDMLAVCDAVAEEAGKPAQLFTAVTDYFEHFDQQMTATPGAANSSSSHRLPFHAQMGLPVGAESG</sequence>
<name>A0AAW1QB09_9CHLO</name>
<evidence type="ECO:0000313" key="3">
    <source>
        <dbReference type="EMBL" id="KAK9818146.1"/>
    </source>
</evidence>
<reference evidence="3 4" key="1">
    <citation type="journal article" date="2024" name="Nat. Commun.">
        <title>Phylogenomics reveals the evolutionary origins of lichenization in chlorophyte algae.</title>
        <authorList>
            <person name="Puginier C."/>
            <person name="Libourel C."/>
            <person name="Otte J."/>
            <person name="Skaloud P."/>
            <person name="Haon M."/>
            <person name="Grisel S."/>
            <person name="Petersen M."/>
            <person name="Berrin J.G."/>
            <person name="Delaux P.M."/>
            <person name="Dal Grande F."/>
            <person name="Keller J."/>
        </authorList>
    </citation>
    <scope>NUCLEOTIDE SEQUENCE [LARGE SCALE GENOMIC DNA]</scope>
    <source>
        <strain evidence="3 4">SAG 2043</strain>
    </source>
</reference>
<evidence type="ECO:0000256" key="1">
    <source>
        <dbReference type="SAM" id="Coils"/>
    </source>
</evidence>
<organism evidence="3 4">
    <name type="scientific">[Myrmecia] bisecta</name>
    <dbReference type="NCBI Taxonomy" id="41462"/>
    <lineage>
        <taxon>Eukaryota</taxon>
        <taxon>Viridiplantae</taxon>
        <taxon>Chlorophyta</taxon>
        <taxon>core chlorophytes</taxon>
        <taxon>Trebouxiophyceae</taxon>
        <taxon>Trebouxiales</taxon>
        <taxon>Trebouxiaceae</taxon>
        <taxon>Myrmecia</taxon>
    </lineage>
</organism>
<proteinExistence type="predicted"/>
<accession>A0AAW1QB09</accession>
<gene>
    <name evidence="3" type="ORF">WJX72_007784</name>
</gene>
<feature type="compositionally biased region" description="Polar residues" evidence="2">
    <location>
        <begin position="1"/>
        <end position="13"/>
    </location>
</feature>
<evidence type="ECO:0000313" key="4">
    <source>
        <dbReference type="Proteomes" id="UP001489004"/>
    </source>
</evidence>
<dbReference type="CDD" id="cd14686">
    <property type="entry name" value="bZIP"/>
    <property type="match status" value="1"/>
</dbReference>
<feature type="coiled-coil region" evidence="1">
    <location>
        <begin position="48"/>
        <end position="75"/>
    </location>
</feature>
<keyword evidence="4" id="KW-1185">Reference proteome</keyword>
<keyword evidence="1" id="KW-0175">Coiled coil</keyword>
<comment type="caution">
    <text evidence="3">The sequence shown here is derived from an EMBL/GenBank/DDBJ whole genome shotgun (WGS) entry which is preliminary data.</text>
</comment>